<gene>
    <name evidence="1" type="ORF">O6P43_010507</name>
</gene>
<accession>A0AAD7VE94</accession>
<dbReference type="InterPro" id="IPR008480">
    <property type="entry name" value="DUF761_pln"/>
</dbReference>
<reference evidence="1" key="1">
    <citation type="journal article" date="2023" name="Science">
        <title>Elucidation of the pathway for biosynthesis of saponin adjuvants from the soapbark tree.</title>
        <authorList>
            <person name="Reed J."/>
            <person name="Orme A."/>
            <person name="El-Demerdash A."/>
            <person name="Owen C."/>
            <person name="Martin L.B.B."/>
            <person name="Misra R.C."/>
            <person name="Kikuchi S."/>
            <person name="Rejzek M."/>
            <person name="Martin A.C."/>
            <person name="Harkess A."/>
            <person name="Leebens-Mack J."/>
            <person name="Louveau T."/>
            <person name="Stephenson M.J."/>
            <person name="Osbourn A."/>
        </authorList>
    </citation>
    <scope>NUCLEOTIDE SEQUENCE</scope>
    <source>
        <strain evidence="1">S10</strain>
    </source>
</reference>
<proteinExistence type="predicted"/>
<protein>
    <submittedName>
        <fullName evidence="1">DUF761 domain protein</fullName>
    </submittedName>
</protein>
<name>A0AAD7VE94_QUISA</name>
<comment type="caution">
    <text evidence="1">The sequence shown here is derived from an EMBL/GenBank/DDBJ whole genome shotgun (WGS) entry which is preliminary data.</text>
</comment>
<sequence length="153" mass="17779">MPCLRQRNEEIVYTLLLHQLPRPLKFLDQPLRRKKKFTRRASHTPICKFHRNQGAVYIDKLFKEPVPKLVEHLRPKLAKSSTTAKSVKHLDQPVEVPEAIKRCEAEKPCTSDDMRESLPLASPLLRGIDKRAEEFITRFRGEMLVQEMLAGNL</sequence>
<evidence type="ECO:0000313" key="2">
    <source>
        <dbReference type="Proteomes" id="UP001163823"/>
    </source>
</evidence>
<dbReference type="KEGG" id="qsa:O6P43_010507"/>
<evidence type="ECO:0000313" key="1">
    <source>
        <dbReference type="EMBL" id="KAJ7972651.1"/>
    </source>
</evidence>
<dbReference type="AlphaFoldDB" id="A0AAD7VE94"/>
<keyword evidence="2" id="KW-1185">Reference proteome</keyword>
<dbReference type="Proteomes" id="UP001163823">
    <property type="component" value="Chromosome 4"/>
</dbReference>
<organism evidence="1 2">
    <name type="scientific">Quillaja saponaria</name>
    <name type="common">Soap bark tree</name>
    <dbReference type="NCBI Taxonomy" id="32244"/>
    <lineage>
        <taxon>Eukaryota</taxon>
        <taxon>Viridiplantae</taxon>
        <taxon>Streptophyta</taxon>
        <taxon>Embryophyta</taxon>
        <taxon>Tracheophyta</taxon>
        <taxon>Spermatophyta</taxon>
        <taxon>Magnoliopsida</taxon>
        <taxon>eudicotyledons</taxon>
        <taxon>Gunneridae</taxon>
        <taxon>Pentapetalae</taxon>
        <taxon>rosids</taxon>
        <taxon>fabids</taxon>
        <taxon>Fabales</taxon>
        <taxon>Quillajaceae</taxon>
        <taxon>Quillaja</taxon>
    </lineage>
</organism>
<dbReference type="EMBL" id="JARAOO010000004">
    <property type="protein sequence ID" value="KAJ7972651.1"/>
    <property type="molecule type" value="Genomic_DNA"/>
</dbReference>
<dbReference type="Pfam" id="PF05553">
    <property type="entry name" value="DUF761"/>
    <property type="match status" value="1"/>
</dbReference>